<accession>A0A3A1R2Y4</accession>
<protein>
    <recommendedName>
        <fullName evidence="3">DUF4352 domain-containing protein</fullName>
    </recommendedName>
</protein>
<dbReference type="AlphaFoldDB" id="A0A3A1R2Y4"/>
<dbReference type="EMBL" id="QXIR01000007">
    <property type="protein sequence ID" value="RIW35661.1"/>
    <property type="molecule type" value="Genomic_DNA"/>
</dbReference>
<comment type="caution">
    <text evidence="1">The sequence shown here is derived from an EMBL/GenBank/DDBJ whole genome shotgun (WGS) entry which is preliminary data.</text>
</comment>
<name>A0A3A1R2Y4_9BACI</name>
<evidence type="ECO:0008006" key="3">
    <source>
        <dbReference type="Google" id="ProtNLM"/>
    </source>
</evidence>
<dbReference type="OrthoDB" id="2352213at2"/>
<dbReference type="Proteomes" id="UP000265801">
    <property type="component" value="Unassembled WGS sequence"/>
</dbReference>
<reference evidence="1 2" key="1">
    <citation type="submission" date="2018-09" db="EMBL/GenBank/DDBJ databases">
        <title>Bacillus saliacetes sp. nov., isolated from Thai shrimp paste (Ka-pi).</title>
        <authorList>
            <person name="Daroonpunt R."/>
            <person name="Tanasupawat S."/>
            <person name="Yiamsombut S."/>
        </authorList>
    </citation>
    <scope>NUCLEOTIDE SEQUENCE [LARGE SCALE GENOMIC DNA]</scope>
    <source>
        <strain evidence="1 2">SKP7-4</strain>
    </source>
</reference>
<sequence length="212" mass="23808">MKELVLILAVASAVLCGCSTNSSPAASGDKEVKAASGYDSDYAANPQIPDDRMLLTKGDAFSDEKGEVTLIESETPGVIKELGPVRLTIQDTKLIHLMPDYSMIDYFHVLTHEEEFDFVKFFVEIENTSKEKVNFAPIALIETNTGERLDWEKDIYLEELNGEIRGGESKKGNLGYILEKTEDLEWVELTTSDVFDKNHKKIQDSKKIRIEL</sequence>
<gene>
    <name evidence="1" type="ORF">D3H55_07200</name>
</gene>
<proteinExistence type="predicted"/>
<keyword evidence="2" id="KW-1185">Reference proteome</keyword>
<evidence type="ECO:0000313" key="2">
    <source>
        <dbReference type="Proteomes" id="UP000265801"/>
    </source>
</evidence>
<evidence type="ECO:0000313" key="1">
    <source>
        <dbReference type="EMBL" id="RIW35661.1"/>
    </source>
</evidence>
<dbReference type="PROSITE" id="PS51257">
    <property type="entry name" value="PROKAR_LIPOPROTEIN"/>
    <property type="match status" value="1"/>
</dbReference>
<dbReference type="RefSeq" id="WP_119546226.1">
    <property type="nucleotide sequence ID" value="NZ_QXIR01000007.1"/>
</dbReference>
<organism evidence="1 2">
    <name type="scientific">Bacillus salacetis</name>
    <dbReference type="NCBI Taxonomy" id="2315464"/>
    <lineage>
        <taxon>Bacteria</taxon>
        <taxon>Bacillati</taxon>
        <taxon>Bacillota</taxon>
        <taxon>Bacilli</taxon>
        <taxon>Bacillales</taxon>
        <taxon>Bacillaceae</taxon>
        <taxon>Bacillus</taxon>
    </lineage>
</organism>